<protein>
    <submittedName>
        <fullName evidence="2">Uncharacterized protein</fullName>
    </submittedName>
</protein>
<feature type="region of interest" description="Disordered" evidence="1">
    <location>
        <begin position="65"/>
        <end position="140"/>
    </location>
</feature>
<evidence type="ECO:0000256" key="1">
    <source>
        <dbReference type="SAM" id="MobiDB-lite"/>
    </source>
</evidence>
<sequence length="140" mass="15412">MPAWSEKADRDLIFAILLSMNGGKVSNVKWDETERLMNEWGHTEFTRDAMNQRWSKKIYKDFRESREAAGAGGGAAQPATPAPKTPGSAKRGRKAKGDDDDVEETPTKKKRKTPAKKTIKKEVSDDEDGQGGPSHGIRAA</sequence>
<evidence type="ECO:0000313" key="2">
    <source>
        <dbReference type="EMBL" id="RYO82723.1"/>
    </source>
</evidence>
<gene>
    <name evidence="2" type="ORF">DL762_006463</name>
</gene>
<organism evidence="2 3">
    <name type="scientific">Monosporascus cannonballus</name>
    <dbReference type="NCBI Taxonomy" id="155416"/>
    <lineage>
        <taxon>Eukaryota</taxon>
        <taxon>Fungi</taxon>
        <taxon>Dikarya</taxon>
        <taxon>Ascomycota</taxon>
        <taxon>Pezizomycotina</taxon>
        <taxon>Sordariomycetes</taxon>
        <taxon>Xylariomycetidae</taxon>
        <taxon>Xylariales</taxon>
        <taxon>Xylariales incertae sedis</taxon>
        <taxon>Monosporascus</taxon>
    </lineage>
</organism>
<evidence type="ECO:0000313" key="3">
    <source>
        <dbReference type="Proteomes" id="UP000294003"/>
    </source>
</evidence>
<proteinExistence type="predicted"/>
<accession>A0ABY0H315</accession>
<dbReference type="Proteomes" id="UP000294003">
    <property type="component" value="Unassembled WGS sequence"/>
</dbReference>
<reference evidence="2 3" key="1">
    <citation type="submission" date="2018-06" db="EMBL/GenBank/DDBJ databases">
        <title>Complete Genomes of Monosporascus.</title>
        <authorList>
            <person name="Robinson A.J."/>
            <person name="Natvig D.O."/>
        </authorList>
    </citation>
    <scope>NUCLEOTIDE SEQUENCE [LARGE SCALE GENOMIC DNA]</scope>
    <source>
        <strain evidence="2 3">CBS 609.92</strain>
    </source>
</reference>
<dbReference type="EMBL" id="QJNS01000208">
    <property type="protein sequence ID" value="RYO82723.1"/>
    <property type="molecule type" value="Genomic_DNA"/>
</dbReference>
<name>A0ABY0H315_9PEZI</name>
<keyword evidence="3" id="KW-1185">Reference proteome</keyword>
<comment type="caution">
    <text evidence="2">The sequence shown here is derived from an EMBL/GenBank/DDBJ whole genome shotgun (WGS) entry which is preliminary data.</text>
</comment>
<feature type="compositionally biased region" description="Basic residues" evidence="1">
    <location>
        <begin position="108"/>
        <end position="119"/>
    </location>
</feature>